<sequence length="74" mass="8246">MTMHTVLIAWTEISQHKAHVQVPVGTDLNELDLENRLAELDDDGFQGLEREVQSVTAVEHDPNAEVLVPLEEAT</sequence>
<reference evidence="2" key="1">
    <citation type="submission" date="2015-03" db="EMBL/GenBank/DDBJ databases">
        <authorList>
            <person name="Urmite Genomes"/>
        </authorList>
    </citation>
    <scope>NUCLEOTIDE SEQUENCE [LARGE SCALE GENOMIC DNA]</scope>
    <source>
        <strain evidence="2">CSUR P1344</strain>
    </source>
</reference>
<dbReference type="Proteomes" id="UP000199601">
    <property type="component" value="Unassembled WGS sequence"/>
</dbReference>
<gene>
    <name evidence="1" type="ORF">BN000_00016</name>
</gene>
<organism evidence="1 2">
    <name type="scientific">Mycobacterium europaeum</name>
    <dbReference type="NCBI Taxonomy" id="761804"/>
    <lineage>
        <taxon>Bacteria</taxon>
        <taxon>Bacillati</taxon>
        <taxon>Actinomycetota</taxon>
        <taxon>Actinomycetes</taxon>
        <taxon>Mycobacteriales</taxon>
        <taxon>Mycobacteriaceae</taxon>
        <taxon>Mycobacterium</taxon>
        <taxon>Mycobacterium simiae complex</taxon>
    </lineage>
</organism>
<accession>A0A0U1CTW4</accession>
<name>A0A0U1CTW4_9MYCO</name>
<proteinExistence type="predicted"/>
<keyword evidence="2" id="KW-1185">Reference proteome</keyword>
<evidence type="ECO:0000313" key="1">
    <source>
        <dbReference type="EMBL" id="CQD01963.1"/>
    </source>
</evidence>
<dbReference type="AlphaFoldDB" id="A0A0U1CTW4"/>
<protein>
    <submittedName>
        <fullName evidence="1">Uncharacterized protein</fullName>
    </submittedName>
</protein>
<dbReference type="RefSeq" id="WP_023900807.1">
    <property type="nucleotide sequence ID" value="NZ_CTEC01000001.1"/>
</dbReference>
<evidence type="ECO:0000313" key="2">
    <source>
        <dbReference type="Proteomes" id="UP000199601"/>
    </source>
</evidence>
<dbReference type="EMBL" id="CTEC01000001">
    <property type="protein sequence ID" value="CQD01963.1"/>
    <property type="molecule type" value="Genomic_DNA"/>
</dbReference>